<organism evidence="2 3">
    <name type="scientific">Mycolicibacterium gilvum</name>
    <dbReference type="NCBI Taxonomy" id="1804"/>
    <lineage>
        <taxon>Bacteria</taxon>
        <taxon>Bacillati</taxon>
        <taxon>Actinomycetota</taxon>
        <taxon>Actinomycetes</taxon>
        <taxon>Mycobacteriales</taxon>
        <taxon>Mycobacteriaceae</taxon>
        <taxon>Mycolicibacterium</taxon>
    </lineage>
</organism>
<protein>
    <submittedName>
        <fullName evidence="2">Heavy metal translocating P-type ATPase</fullName>
    </submittedName>
</protein>
<sequence>MTAYAANHTASITYEPTETPVAQPRPWVRDYESHCAGRVVPDPACDSPAGASAELAELHLDANREENQPPLAEGPFLREMMGHRGLAVATGTAIIAGAELLAARGPLLDSAATMETSISSITAMSTHSGALTERQPTVTDFVVGMGGDELVGRVSAIESASEHPAAAATVDDVAASSQKRFRFSDLRSGRGRTGTLSRVDGGQR</sequence>
<dbReference type="RefSeq" id="WP_147292292.1">
    <property type="nucleotide sequence ID" value="NZ_JACKST010000048.1"/>
</dbReference>
<evidence type="ECO:0000313" key="3">
    <source>
        <dbReference type="Proteomes" id="UP000254291"/>
    </source>
</evidence>
<reference evidence="2 3" key="1">
    <citation type="submission" date="2018-06" db="EMBL/GenBank/DDBJ databases">
        <authorList>
            <consortium name="Pathogen Informatics"/>
            <person name="Doyle S."/>
        </authorList>
    </citation>
    <scope>NUCLEOTIDE SEQUENCE [LARGE SCALE GENOMIC DNA]</scope>
    <source>
        <strain evidence="2 3">NCTC10742</strain>
    </source>
</reference>
<proteinExistence type="predicted"/>
<dbReference type="AlphaFoldDB" id="A0A378SNF8"/>
<accession>A0A378SNF8</accession>
<evidence type="ECO:0000256" key="1">
    <source>
        <dbReference type="SAM" id="MobiDB-lite"/>
    </source>
</evidence>
<name>A0A378SNF8_9MYCO</name>
<feature type="region of interest" description="Disordered" evidence="1">
    <location>
        <begin position="184"/>
        <end position="204"/>
    </location>
</feature>
<evidence type="ECO:0000313" key="2">
    <source>
        <dbReference type="EMBL" id="STZ44342.1"/>
    </source>
</evidence>
<dbReference type="EMBL" id="UGQM01000001">
    <property type="protein sequence ID" value="STZ44342.1"/>
    <property type="molecule type" value="Genomic_DNA"/>
</dbReference>
<gene>
    <name evidence="2" type="ORF">NCTC10742_03576</name>
</gene>
<dbReference type="Proteomes" id="UP000254291">
    <property type="component" value="Unassembled WGS sequence"/>
</dbReference>